<feature type="region of interest" description="Disordered" evidence="1">
    <location>
        <begin position="233"/>
        <end position="262"/>
    </location>
</feature>
<sequence length="423" mass="45453">MTEVEFEENCEEIKGYLQTVRECRHHITQVPVVLKKLLDLLTTSTALLEDLCTFDDAPDNLQQQCIRSRQQMINFYEGNAFKALTDTIQDTVHQRLMRMEQIAQQSYLACKRRRDARAKYLSDTNGRLPFNFAVASPEKLQKHKREYSDGDESYRQACADFAQFRFEEMGTVQRDFYCGYSGVFALLANALNLPPDSRDSDALTVANARSSMREQQQRSCGLRPASSTLRLASRGAAGNAGESGGSNAAAVPASPPLASEESYNYQRQLSAAVSTEKPLPAAGGGLLCGTSSVRSDGVVDGIPVTDRDVYGSGTCKYTGSSPGAAAGLLEGGAAPQDTTAEGSSVPANGSSGNSDRRRSNEGVDDDAAAAAAATATPPARVRQSSSATLSNFDAFSTDAASFRIYSMLNSLDGHPRGLEGQEE</sequence>
<comment type="caution">
    <text evidence="2">The sequence shown here is derived from an EMBL/GenBank/DDBJ whole genome shotgun (WGS) entry which is preliminary data.</text>
</comment>
<evidence type="ECO:0000313" key="3">
    <source>
        <dbReference type="Proteomes" id="UP000038009"/>
    </source>
</evidence>
<reference evidence="2 3" key="1">
    <citation type="journal article" date="2015" name="PLoS Pathog.">
        <title>Leptomonas seymouri: Adaptations to the Dixenous Life Cycle Analyzed by Genome Sequencing, Transcriptome Profiling and Co-infection with Leishmania donovani.</title>
        <authorList>
            <person name="Kraeva N."/>
            <person name="Butenko A."/>
            <person name="Hlavacova J."/>
            <person name="Kostygov A."/>
            <person name="Myskova J."/>
            <person name="Grybchuk D."/>
            <person name="Lestinova T."/>
            <person name="Votypka J."/>
            <person name="Volf P."/>
            <person name="Opperdoes F."/>
            <person name="Flegontov P."/>
            <person name="Lukes J."/>
            <person name="Yurchenko V."/>
        </authorList>
    </citation>
    <scope>NUCLEOTIDE SEQUENCE [LARGE SCALE GENOMIC DNA]</scope>
    <source>
        <strain evidence="2 3">ATCC 30220</strain>
    </source>
</reference>
<dbReference type="EMBL" id="LJSK01000340">
    <property type="protein sequence ID" value="KPI83672.1"/>
    <property type="molecule type" value="Genomic_DNA"/>
</dbReference>
<proteinExistence type="predicted"/>
<evidence type="ECO:0000313" key="2">
    <source>
        <dbReference type="EMBL" id="KPI83672.1"/>
    </source>
</evidence>
<protein>
    <submittedName>
        <fullName evidence="2">Uncharacterized protein</fullName>
    </submittedName>
</protein>
<dbReference type="Proteomes" id="UP000038009">
    <property type="component" value="Unassembled WGS sequence"/>
</dbReference>
<feature type="compositionally biased region" description="Low complexity" evidence="1">
    <location>
        <begin position="368"/>
        <end position="379"/>
    </location>
</feature>
<feature type="region of interest" description="Disordered" evidence="1">
    <location>
        <begin position="327"/>
        <end position="390"/>
    </location>
</feature>
<name>A0A0N1I271_LEPSE</name>
<keyword evidence="3" id="KW-1185">Reference proteome</keyword>
<evidence type="ECO:0000256" key="1">
    <source>
        <dbReference type="SAM" id="MobiDB-lite"/>
    </source>
</evidence>
<gene>
    <name evidence="2" type="ORF">ABL78_7282</name>
</gene>
<dbReference type="AlphaFoldDB" id="A0A0N1I271"/>
<accession>A0A0N1I271</accession>
<dbReference type="VEuPathDB" id="TriTrypDB:Lsey_0340_0020"/>
<organism evidence="2 3">
    <name type="scientific">Leptomonas seymouri</name>
    <dbReference type="NCBI Taxonomy" id="5684"/>
    <lineage>
        <taxon>Eukaryota</taxon>
        <taxon>Discoba</taxon>
        <taxon>Euglenozoa</taxon>
        <taxon>Kinetoplastea</taxon>
        <taxon>Metakinetoplastina</taxon>
        <taxon>Trypanosomatida</taxon>
        <taxon>Trypanosomatidae</taxon>
        <taxon>Leishmaniinae</taxon>
        <taxon>Leptomonas</taxon>
    </lineage>
</organism>
<feature type="compositionally biased region" description="Polar residues" evidence="1">
    <location>
        <begin position="336"/>
        <end position="347"/>
    </location>
</feature>